<proteinExistence type="predicted"/>
<dbReference type="OrthoDB" id="5807375at2759"/>
<evidence type="ECO:0000313" key="2">
    <source>
        <dbReference type="EMBL" id="EYC23990.1"/>
    </source>
</evidence>
<feature type="transmembrane region" description="Helical" evidence="1">
    <location>
        <begin position="6"/>
        <end position="28"/>
    </location>
</feature>
<accession>A0A016V983</accession>
<reference evidence="3" key="1">
    <citation type="journal article" date="2015" name="Nat. Genet.">
        <title>The genome and transcriptome of the zoonotic hookworm Ancylostoma ceylanicum identify infection-specific gene families.</title>
        <authorList>
            <person name="Schwarz E.M."/>
            <person name="Hu Y."/>
            <person name="Antoshechkin I."/>
            <person name="Miller M.M."/>
            <person name="Sternberg P.W."/>
            <person name="Aroian R.V."/>
        </authorList>
    </citation>
    <scope>NUCLEOTIDE SEQUENCE</scope>
    <source>
        <strain evidence="3">HY135</strain>
    </source>
</reference>
<dbReference type="Proteomes" id="UP000024635">
    <property type="component" value="Unassembled WGS sequence"/>
</dbReference>
<name>A0A016V983_9BILA</name>
<feature type="transmembrane region" description="Helical" evidence="1">
    <location>
        <begin position="169"/>
        <end position="190"/>
    </location>
</feature>
<feature type="transmembrane region" description="Helical" evidence="1">
    <location>
        <begin position="40"/>
        <end position="65"/>
    </location>
</feature>
<evidence type="ECO:0000256" key="1">
    <source>
        <dbReference type="SAM" id="Phobius"/>
    </source>
</evidence>
<feature type="transmembrane region" description="Helical" evidence="1">
    <location>
        <begin position="241"/>
        <end position="264"/>
    </location>
</feature>
<sequence>MKKTIVGSGYLVLSLLGTCLNLSTLSVLPECEKSLTRPLLIFFSIQLFIGIGTLLSVAVPVPYMIATNRAYFVNPILIGAPGLLICLTLLASYLIQFCICIYRNIRVVFNKTSEGIFADIIVQILIALAFLVAVCISANIIHWTNVRRFSLHKLAWDQADYESNVLLNVVGWTSMVGAMFYALSISDLLYEHIYDEEKHESTETTPKTRLLYQILHLVCDIIFCILIVLPRIEHVSMHPNLAIIHSFLTIFGPAVWPTISVIAYSERVRNKAANPGKNSNLAKNYVTTEVALSTFLSDRFHATRPFLT</sequence>
<evidence type="ECO:0008006" key="4">
    <source>
        <dbReference type="Google" id="ProtNLM"/>
    </source>
</evidence>
<dbReference type="AlphaFoldDB" id="A0A016V983"/>
<feature type="transmembrane region" description="Helical" evidence="1">
    <location>
        <begin position="71"/>
        <end position="95"/>
    </location>
</feature>
<keyword evidence="3" id="KW-1185">Reference proteome</keyword>
<gene>
    <name evidence="2" type="primary">Acey_s0014.g2256</name>
    <name evidence="2" type="synonym">Acey-C15C8.6</name>
    <name evidence="2" type="ORF">Y032_0014g2256</name>
</gene>
<organism evidence="2 3">
    <name type="scientific">Ancylostoma ceylanicum</name>
    <dbReference type="NCBI Taxonomy" id="53326"/>
    <lineage>
        <taxon>Eukaryota</taxon>
        <taxon>Metazoa</taxon>
        <taxon>Ecdysozoa</taxon>
        <taxon>Nematoda</taxon>
        <taxon>Chromadorea</taxon>
        <taxon>Rhabditida</taxon>
        <taxon>Rhabditina</taxon>
        <taxon>Rhabditomorpha</taxon>
        <taxon>Strongyloidea</taxon>
        <taxon>Ancylostomatidae</taxon>
        <taxon>Ancylostomatinae</taxon>
        <taxon>Ancylostoma</taxon>
    </lineage>
</organism>
<feature type="transmembrane region" description="Helical" evidence="1">
    <location>
        <begin position="116"/>
        <end position="141"/>
    </location>
</feature>
<protein>
    <recommendedName>
        <fullName evidence="4">7TM GPCR serpentine receptor class x (Srx) domain-containing protein</fullName>
    </recommendedName>
</protein>
<keyword evidence="1" id="KW-0812">Transmembrane</keyword>
<dbReference type="EMBL" id="JARK01001350">
    <property type="protein sequence ID" value="EYC23990.1"/>
    <property type="molecule type" value="Genomic_DNA"/>
</dbReference>
<feature type="transmembrane region" description="Helical" evidence="1">
    <location>
        <begin position="210"/>
        <end position="229"/>
    </location>
</feature>
<dbReference type="Gene3D" id="1.20.1070.10">
    <property type="entry name" value="Rhodopsin 7-helix transmembrane proteins"/>
    <property type="match status" value="1"/>
</dbReference>
<keyword evidence="1" id="KW-0472">Membrane</keyword>
<evidence type="ECO:0000313" key="3">
    <source>
        <dbReference type="Proteomes" id="UP000024635"/>
    </source>
</evidence>
<keyword evidence="1" id="KW-1133">Transmembrane helix</keyword>
<comment type="caution">
    <text evidence="2">The sequence shown here is derived from an EMBL/GenBank/DDBJ whole genome shotgun (WGS) entry which is preliminary data.</text>
</comment>